<reference evidence="1" key="1">
    <citation type="journal article" date="2014" name="Front. Microbiol.">
        <title>High frequency of phylogenetically diverse reductive dehalogenase-homologous genes in deep subseafloor sedimentary metagenomes.</title>
        <authorList>
            <person name="Kawai M."/>
            <person name="Futagami T."/>
            <person name="Toyoda A."/>
            <person name="Takaki Y."/>
            <person name="Nishi S."/>
            <person name="Hori S."/>
            <person name="Arai W."/>
            <person name="Tsubouchi T."/>
            <person name="Morono Y."/>
            <person name="Uchiyama I."/>
            <person name="Ito T."/>
            <person name="Fujiyama A."/>
            <person name="Inagaki F."/>
            <person name="Takami H."/>
        </authorList>
    </citation>
    <scope>NUCLEOTIDE SEQUENCE</scope>
    <source>
        <strain evidence="1">Expedition CK06-06</strain>
    </source>
</reference>
<comment type="caution">
    <text evidence="1">The sequence shown here is derived from an EMBL/GenBank/DDBJ whole genome shotgun (WGS) entry which is preliminary data.</text>
</comment>
<proteinExistence type="predicted"/>
<gene>
    <name evidence="1" type="ORF">S06H3_34652</name>
</gene>
<accession>X1LHE8</accession>
<dbReference type="AlphaFoldDB" id="X1LHE8"/>
<name>X1LHE8_9ZZZZ</name>
<dbReference type="EMBL" id="BARV01020823">
    <property type="protein sequence ID" value="GAI18513.1"/>
    <property type="molecule type" value="Genomic_DNA"/>
</dbReference>
<feature type="non-terminal residue" evidence="1">
    <location>
        <position position="30"/>
    </location>
</feature>
<organism evidence="1">
    <name type="scientific">marine sediment metagenome</name>
    <dbReference type="NCBI Taxonomy" id="412755"/>
    <lineage>
        <taxon>unclassified sequences</taxon>
        <taxon>metagenomes</taxon>
        <taxon>ecological metagenomes</taxon>
    </lineage>
</organism>
<sequence>MSTLRMEQTQSLQMRQELSQILRMEQATLL</sequence>
<protein>
    <submittedName>
        <fullName evidence="1">Uncharacterized protein</fullName>
    </submittedName>
</protein>
<evidence type="ECO:0000313" key="1">
    <source>
        <dbReference type="EMBL" id="GAI18513.1"/>
    </source>
</evidence>